<reference evidence="1" key="1">
    <citation type="submission" date="2020-05" db="EMBL/GenBank/DDBJ databases">
        <title>Mycena genomes resolve the evolution of fungal bioluminescence.</title>
        <authorList>
            <person name="Tsai I.J."/>
        </authorList>
    </citation>
    <scope>NUCLEOTIDE SEQUENCE</scope>
    <source>
        <strain evidence="1">CCC161011</strain>
    </source>
</reference>
<dbReference type="EMBL" id="JACAZI010000001">
    <property type="protein sequence ID" value="KAF7371608.1"/>
    <property type="molecule type" value="Genomic_DNA"/>
</dbReference>
<comment type="caution">
    <text evidence="1">The sequence shown here is derived from an EMBL/GenBank/DDBJ whole genome shotgun (WGS) entry which is preliminary data.</text>
</comment>
<name>A0A8H7DGQ6_9AGAR</name>
<evidence type="ECO:0008006" key="3">
    <source>
        <dbReference type="Google" id="ProtNLM"/>
    </source>
</evidence>
<keyword evidence="2" id="KW-1185">Reference proteome</keyword>
<protein>
    <recommendedName>
        <fullName evidence="3">Protein kinase domain-containing protein</fullName>
    </recommendedName>
</protein>
<dbReference type="OrthoDB" id="3138711at2759"/>
<accession>A0A8H7DGQ6</accession>
<dbReference type="InterPro" id="IPR011009">
    <property type="entry name" value="Kinase-like_dom_sf"/>
</dbReference>
<dbReference type="AlphaFoldDB" id="A0A8H7DGQ6"/>
<proteinExistence type="predicted"/>
<dbReference type="Proteomes" id="UP000620124">
    <property type="component" value="Unassembled WGS sequence"/>
</dbReference>
<dbReference type="SUPFAM" id="SSF56112">
    <property type="entry name" value="Protein kinase-like (PK-like)"/>
    <property type="match status" value="1"/>
</dbReference>
<gene>
    <name evidence="1" type="ORF">MVEN_00016300</name>
</gene>
<organism evidence="1 2">
    <name type="scientific">Mycena venus</name>
    <dbReference type="NCBI Taxonomy" id="2733690"/>
    <lineage>
        <taxon>Eukaryota</taxon>
        <taxon>Fungi</taxon>
        <taxon>Dikarya</taxon>
        <taxon>Basidiomycota</taxon>
        <taxon>Agaricomycotina</taxon>
        <taxon>Agaricomycetes</taxon>
        <taxon>Agaricomycetidae</taxon>
        <taxon>Agaricales</taxon>
        <taxon>Marasmiineae</taxon>
        <taxon>Mycenaceae</taxon>
        <taxon>Mycena</taxon>
    </lineage>
</organism>
<evidence type="ECO:0000313" key="1">
    <source>
        <dbReference type="EMBL" id="KAF7371608.1"/>
    </source>
</evidence>
<evidence type="ECO:0000313" key="2">
    <source>
        <dbReference type="Proteomes" id="UP000620124"/>
    </source>
</evidence>
<sequence length="308" mass="34312">MSFEVPSYEFRELHFNQRSESDVAVVFHEQMAARKFALQAPLQTDLQFTLALEVPLQNPAPEARELPSVPSSGPTTVQLCDELQQGIDGFSQVWTAVCVGGPGTRLVLKIIQPSICRGILSDEYYEPWDLAHNEAWVYRHLPHYQGLLIPYFFGLSTIVTPCGEEAWVLVLEFIPGITVNSVADSASISDIRDFCARGVEAVQKFVHGGWSLRDIRPPNFILTGGPGARAVVIIDLFLSEPIKSTSDAKFIANDQPRSFFQQFVSCVYDVDEDIFEWAKKELPRFVWSPAPLDSGSEEDQAVDSESVA</sequence>